<reference evidence="3" key="1">
    <citation type="submission" date="2016-06" db="EMBL/GenBank/DDBJ databases">
        <title>Parallel loss of symbiosis genes in relatives of nitrogen-fixing non-legume Parasponia.</title>
        <authorList>
            <person name="Van Velzen R."/>
            <person name="Holmer R."/>
            <person name="Bu F."/>
            <person name="Rutten L."/>
            <person name="Van Zeijl A."/>
            <person name="Liu W."/>
            <person name="Santuari L."/>
            <person name="Cao Q."/>
            <person name="Sharma T."/>
            <person name="Shen D."/>
            <person name="Roswanjaya Y."/>
            <person name="Wardhani T."/>
            <person name="Kalhor M.S."/>
            <person name="Jansen J."/>
            <person name="Van den Hoogen J."/>
            <person name="Gungor B."/>
            <person name="Hartog M."/>
            <person name="Hontelez J."/>
            <person name="Verver J."/>
            <person name="Yang W.-C."/>
            <person name="Schijlen E."/>
            <person name="Repin R."/>
            <person name="Schilthuizen M."/>
            <person name="Schranz E."/>
            <person name="Heidstra R."/>
            <person name="Miyata K."/>
            <person name="Fedorova E."/>
            <person name="Kohlen W."/>
            <person name="Bisseling T."/>
            <person name="Smit S."/>
            <person name="Geurts R."/>
        </authorList>
    </citation>
    <scope>NUCLEOTIDE SEQUENCE [LARGE SCALE GENOMIC DNA]</scope>
    <source>
        <strain evidence="3">cv. WU1-14</strain>
    </source>
</reference>
<gene>
    <name evidence="2" type="ORF">PanWU01x14_282910</name>
</gene>
<dbReference type="EMBL" id="JXTB01000394">
    <property type="protein sequence ID" value="PON42335.1"/>
    <property type="molecule type" value="Genomic_DNA"/>
</dbReference>
<accession>A0A2P5B0P1</accession>
<dbReference type="GO" id="GO:0005783">
    <property type="term" value="C:endoplasmic reticulum"/>
    <property type="evidence" value="ECO:0007669"/>
    <property type="project" value="TreeGrafter"/>
</dbReference>
<dbReference type="AlphaFoldDB" id="A0A2P5B0P1"/>
<dbReference type="PANTHER" id="PTHR43899">
    <property type="entry name" value="RH59310P"/>
    <property type="match status" value="1"/>
</dbReference>
<proteinExistence type="predicted"/>
<keyword evidence="1" id="KW-0560">Oxidoreductase</keyword>
<protein>
    <submittedName>
        <fullName evidence="2">NAD(P)-binding domain containing protein</fullName>
    </submittedName>
</protein>
<organism evidence="2 3">
    <name type="scientific">Parasponia andersonii</name>
    <name type="common">Sponia andersonii</name>
    <dbReference type="NCBI Taxonomy" id="3476"/>
    <lineage>
        <taxon>Eukaryota</taxon>
        <taxon>Viridiplantae</taxon>
        <taxon>Streptophyta</taxon>
        <taxon>Embryophyta</taxon>
        <taxon>Tracheophyta</taxon>
        <taxon>Spermatophyta</taxon>
        <taxon>Magnoliopsida</taxon>
        <taxon>eudicotyledons</taxon>
        <taxon>Gunneridae</taxon>
        <taxon>Pentapetalae</taxon>
        <taxon>rosids</taxon>
        <taxon>fabids</taxon>
        <taxon>Rosales</taxon>
        <taxon>Cannabaceae</taxon>
        <taxon>Parasponia</taxon>
    </lineage>
</organism>
<dbReference type="OrthoDB" id="1721127at2759"/>
<dbReference type="InterPro" id="IPR051019">
    <property type="entry name" value="VLCFA-Steroid_DH"/>
</dbReference>
<dbReference type="InterPro" id="IPR036291">
    <property type="entry name" value="NAD(P)-bd_dom_sf"/>
</dbReference>
<keyword evidence="3" id="KW-1185">Reference proteome</keyword>
<dbReference type="PANTHER" id="PTHR43899:SF25">
    <property type="entry name" value="ENOYL-(ACYL CARRIER) REDUCTASE"/>
    <property type="match status" value="1"/>
</dbReference>
<name>A0A2P5B0P1_PARAD</name>
<dbReference type="Gene3D" id="3.40.50.720">
    <property type="entry name" value="NAD(P)-binding Rossmann-like Domain"/>
    <property type="match status" value="1"/>
</dbReference>
<dbReference type="Proteomes" id="UP000237105">
    <property type="component" value="Unassembled WGS sequence"/>
</dbReference>
<dbReference type="STRING" id="3476.A0A2P5B0P1"/>
<sequence>MITIATDRIGKALAFEFVSKGLNLVLVGRNPSKLEVTSREIRKAIEEVEVKSIVIDLAKCRGEELVDLIDKEK</sequence>
<evidence type="ECO:0000256" key="1">
    <source>
        <dbReference type="ARBA" id="ARBA00023002"/>
    </source>
</evidence>
<evidence type="ECO:0000313" key="2">
    <source>
        <dbReference type="EMBL" id="PON42335.1"/>
    </source>
</evidence>
<dbReference type="SUPFAM" id="SSF51735">
    <property type="entry name" value="NAD(P)-binding Rossmann-fold domains"/>
    <property type="match status" value="1"/>
</dbReference>
<dbReference type="GO" id="GO:0045703">
    <property type="term" value="F:ketoreductase activity"/>
    <property type="evidence" value="ECO:0007669"/>
    <property type="project" value="TreeGrafter"/>
</dbReference>
<evidence type="ECO:0000313" key="3">
    <source>
        <dbReference type="Proteomes" id="UP000237105"/>
    </source>
</evidence>
<comment type="caution">
    <text evidence="2">The sequence shown here is derived from an EMBL/GenBank/DDBJ whole genome shotgun (WGS) entry which is preliminary data.</text>
</comment>